<gene>
    <name evidence="2" type="ORF">E6Q60_02785</name>
</gene>
<name>A0A5C7VXW2_9PROT</name>
<dbReference type="Proteomes" id="UP000321055">
    <property type="component" value="Unassembled WGS sequence"/>
</dbReference>
<sequence>MFEMLKDMRCKIIWCFSELLAYWATICTLIIVIFSYCLAEQQLVLLQDQRQWQNFNEMNVRYANLLSKMPKKICLDSHSIDSKDQEIRIWIRQYFDLYSEEYWLYEKKLIPKEMWNDRIRPGVVVNLKVYPILVDGYNYWKKQGAFEHPDDFYKVVEEDINKAKIKDLQDKPQYHCAE</sequence>
<comment type="caution">
    <text evidence="2">The sequence shown here is derived from an EMBL/GenBank/DDBJ whole genome shotgun (WGS) entry which is preliminary data.</text>
</comment>
<keyword evidence="1" id="KW-1133">Transmembrane helix</keyword>
<feature type="transmembrane region" description="Helical" evidence="1">
    <location>
        <begin position="12"/>
        <end position="36"/>
    </location>
</feature>
<evidence type="ECO:0000313" key="3">
    <source>
        <dbReference type="Proteomes" id="UP000321055"/>
    </source>
</evidence>
<reference evidence="2 3" key="1">
    <citation type="submission" date="2018-09" db="EMBL/GenBank/DDBJ databases">
        <title>Metagenome Assembled Genomes from an Advanced Water Purification Facility.</title>
        <authorList>
            <person name="Stamps B.W."/>
            <person name="Spear J.R."/>
        </authorList>
    </citation>
    <scope>NUCLEOTIDE SEQUENCE [LARGE SCALE GENOMIC DNA]</scope>
    <source>
        <strain evidence="2">Bin_54_1</strain>
    </source>
</reference>
<evidence type="ECO:0000313" key="2">
    <source>
        <dbReference type="EMBL" id="TXI29970.1"/>
    </source>
</evidence>
<accession>A0A5C7VXW2</accession>
<keyword evidence="1" id="KW-0812">Transmembrane</keyword>
<dbReference type="EMBL" id="SSFX01000024">
    <property type="protein sequence ID" value="TXI29970.1"/>
    <property type="molecule type" value="Genomic_DNA"/>
</dbReference>
<keyword evidence="1" id="KW-0472">Membrane</keyword>
<dbReference type="AlphaFoldDB" id="A0A5C7VXW2"/>
<organism evidence="2 3">
    <name type="scientific">Nitrosomonas oligotropha</name>
    <dbReference type="NCBI Taxonomy" id="42354"/>
    <lineage>
        <taxon>Bacteria</taxon>
        <taxon>Pseudomonadati</taxon>
        <taxon>Pseudomonadota</taxon>
        <taxon>Betaproteobacteria</taxon>
        <taxon>Nitrosomonadales</taxon>
        <taxon>Nitrosomonadaceae</taxon>
        <taxon>Nitrosomonas</taxon>
    </lineage>
</organism>
<proteinExistence type="predicted"/>
<evidence type="ECO:0000256" key="1">
    <source>
        <dbReference type="SAM" id="Phobius"/>
    </source>
</evidence>
<protein>
    <submittedName>
        <fullName evidence="2">Uncharacterized protein</fullName>
    </submittedName>
</protein>